<comment type="caution">
    <text evidence="3">The sequence shown here is derived from an EMBL/GenBank/DDBJ whole genome shotgun (WGS) entry which is preliminary data.</text>
</comment>
<dbReference type="AlphaFoldDB" id="X1DWI9"/>
<accession>X1DWI9</accession>
<keyword evidence="2" id="KW-0378">Hydrolase</keyword>
<sequence>MATAYEFGYGMSYTTFEYSELKLSSNNFSSKMKVTVVVKNTGSVAGKEVVQLYLAAP</sequence>
<feature type="non-terminal residue" evidence="3">
    <location>
        <position position="57"/>
    </location>
</feature>
<evidence type="ECO:0000256" key="1">
    <source>
        <dbReference type="ARBA" id="ARBA00005336"/>
    </source>
</evidence>
<dbReference type="Gene3D" id="2.60.40.10">
    <property type="entry name" value="Immunoglobulins"/>
    <property type="match status" value="1"/>
</dbReference>
<dbReference type="PANTHER" id="PTHR42715">
    <property type="entry name" value="BETA-GLUCOSIDASE"/>
    <property type="match status" value="1"/>
</dbReference>
<evidence type="ECO:0000313" key="3">
    <source>
        <dbReference type="EMBL" id="GAH09309.1"/>
    </source>
</evidence>
<dbReference type="PANTHER" id="PTHR42715:SF10">
    <property type="entry name" value="BETA-GLUCOSIDASE"/>
    <property type="match status" value="1"/>
</dbReference>
<dbReference type="InterPro" id="IPR050288">
    <property type="entry name" value="Cellulose_deg_GH3"/>
</dbReference>
<protein>
    <recommendedName>
        <fullName evidence="4">Fibronectin type III-like domain-containing protein</fullName>
    </recommendedName>
</protein>
<gene>
    <name evidence="3" type="ORF">S01H4_59548</name>
</gene>
<dbReference type="InterPro" id="IPR013783">
    <property type="entry name" value="Ig-like_fold"/>
</dbReference>
<evidence type="ECO:0000256" key="2">
    <source>
        <dbReference type="ARBA" id="ARBA00022801"/>
    </source>
</evidence>
<dbReference type="EMBL" id="BART01034941">
    <property type="protein sequence ID" value="GAH09309.1"/>
    <property type="molecule type" value="Genomic_DNA"/>
</dbReference>
<evidence type="ECO:0008006" key="4">
    <source>
        <dbReference type="Google" id="ProtNLM"/>
    </source>
</evidence>
<name>X1DWI9_9ZZZZ</name>
<reference evidence="3" key="1">
    <citation type="journal article" date="2014" name="Front. Microbiol.">
        <title>High frequency of phylogenetically diverse reductive dehalogenase-homologous genes in deep subseafloor sedimentary metagenomes.</title>
        <authorList>
            <person name="Kawai M."/>
            <person name="Futagami T."/>
            <person name="Toyoda A."/>
            <person name="Takaki Y."/>
            <person name="Nishi S."/>
            <person name="Hori S."/>
            <person name="Arai W."/>
            <person name="Tsubouchi T."/>
            <person name="Morono Y."/>
            <person name="Uchiyama I."/>
            <person name="Ito T."/>
            <person name="Fujiyama A."/>
            <person name="Inagaki F."/>
            <person name="Takami H."/>
        </authorList>
    </citation>
    <scope>NUCLEOTIDE SEQUENCE</scope>
    <source>
        <strain evidence="3">Expedition CK06-06</strain>
    </source>
</reference>
<comment type="similarity">
    <text evidence="1">Belongs to the glycosyl hydrolase 3 family.</text>
</comment>
<proteinExistence type="inferred from homology"/>
<dbReference type="GO" id="GO:0016787">
    <property type="term" value="F:hydrolase activity"/>
    <property type="evidence" value="ECO:0007669"/>
    <property type="project" value="UniProtKB-KW"/>
</dbReference>
<organism evidence="3">
    <name type="scientific">marine sediment metagenome</name>
    <dbReference type="NCBI Taxonomy" id="412755"/>
    <lineage>
        <taxon>unclassified sequences</taxon>
        <taxon>metagenomes</taxon>
        <taxon>ecological metagenomes</taxon>
    </lineage>
</organism>